<evidence type="ECO:0000313" key="11">
    <source>
        <dbReference type="EMBL" id="SDB81339.1"/>
    </source>
</evidence>
<keyword evidence="6 10" id="KW-0472">Membrane</keyword>
<evidence type="ECO:0000256" key="7">
    <source>
        <dbReference type="ARBA" id="ARBA00023210"/>
    </source>
</evidence>
<keyword evidence="8" id="KW-0131">Cell cycle</keyword>
<proteinExistence type="predicted"/>
<keyword evidence="3 10" id="KW-0812">Transmembrane</keyword>
<evidence type="ECO:0000256" key="5">
    <source>
        <dbReference type="ARBA" id="ARBA00023054"/>
    </source>
</evidence>
<evidence type="ECO:0000313" key="12">
    <source>
        <dbReference type="Proteomes" id="UP000242662"/>
    </source>
</evidence>
<organism evidence="11 12">
    <name type="scientific">Shouchella lonarensis</name>
    <dbReference type="NCBI Taxonomy" id="1464122"/>
    <lineage>
        <taxon>Bacteria</taxon>
        <taxon>Bacillati</taxon>
        <taxon>Bacillota</taxon>
        <taxon>Bacilli</taxon>
        <taxon>Bacillales</taxon>
        <taxon>Bacillaceae</taxon>
        <taxon>Shouchella</taxon>
    </lineage>
</organism>
<gene>
    <name evidence="11" type="ORF">SAMN05421737_10155</name>
</gene>
<feature type="transmembrane region" description="Helical" evidence="10">
    <location>
        <begin position="6"/>
        <end position="25"/>
    </location>
</feature>
<reference evidence="12" key="1">
    <citation type="submission" date="2016-09" db="EMBL/GenBank/DDBJ databases">
        <authorList>
            <person name="Varghese N."/>
            <person name="Submissions S."/>
        </authorList>
    </citation>
    <scope>NUCLEOTIDE SEQUENCE [LARGE SCALE GENOMIC DNA]</scope>
    <source>
        <strain evidence="12">25nlg</strain>
    </source>
</reference>
<sequence length="566" mass="64226">MKDITVMIIGLLIVVCVGTVVGVLLKRRVHKMVDRVDQRRLEIYHRNIPEEIAKVKKLTMSGQTEKQFESWRALWDQLVDVRLPNLEEALVEVESLTARYKMKAAKVALAEVEQELTEINVQLDKMVAEIGQFVEAEKENRADIEGVRASYRKLSALLIQKRVAFGESLSALDAEMADMKQQLALFEQLTENGDYLQARTLLIALIERLSQLEGQAAVIPTLLVKAKTTFPHELSQLIVGIRQMEDSGYHLASFGLDEKVAALQSVVEVAYNEIGALQVDEASARLTAVEREIEDLYEVLEKEVQSQKQLQAMLPSFKEIVANVKGQLDALLNETIHVKKSYLLSEAEANLHELLRKELMQHQQQLQVIVDMTEAEDETFTATNEKAVLWRQQMQSLSDKVAQGLERLRCLRKEELQAKEVVTRLRTVMLETKRKLHKSNIPGVPVILIEALDEAEQKVNTAKEALTHTPLEMDKIEQWLNEAIALVEDNATQAETLINDARLAEQVIQYSNRYRGKSTEVRERLLHAEQAFLAYEYQQAIEVAQEAVASYDGDVVQKVTQLLNTK</sequence>
<evidence type="ECO:0000256" key="4">
    <source>
        <dbReference type="ARBA" id="ARBA00022989"/>
    </source>
</evidence>
<evidence type="ECO:0000256" key="9">
    <source>
        <dbReference type="SAM" id="Coils"/>
    </source>
</evidence>
<dbReference type="AlphaFoldDB" id="A0A1G6GHG8"/>
<dbReference type="STRING" id="1464122.SAMN05421737_10155"/>
<name>A0A1G6GHG8_9BACI</name>
<evidence type="ECO:0000256" key="6">
    <source>
        <dbReference type="ARBA" id="ARBA00023136"/>
    </source>
</evidence>
<dbReference type="GO" id="GO:0000917">
    <property type="term" value="P:division septum assembly"/>
    <property type="evidence" value="ECO:0007669"/>
    <property type="project" value="UniProtKB-KW"/>
</dbReference>
<evidence type="ECO:0000256" key="3">
    <source>
        <dbReference type="ARBA" id="ARBA00022692"/>
    </source>
</evidence>
<accession>A0A1G6GHG8</accession>
<comment type="subcellular location">
    <subcellularLocation>
        <location evidence="1">Cell membrane</location>
        <topology evidence="1">Single-pass membrane protein</topology>
    </subcellularLocation>
</comment>
<evidence type="ECO:0000256" key="10">
    <source>
        <dbReference type="SAM" id="Phobius"/>
    </source>
</evidence>
<evidence type="ECO:0000256" key="2">
    <source>
        <dbReference type="ARBA" id="ARBA00022618"/>
    </source>
</evidence>
<dbReference type="RefSeq" id="WP_090774315.1">
    <property type="nucleotide sequence ID" value="NZ_FMYM01000001.1"/>
</dbReference>
<dbReference type="EMBL" id="FMYM01000001">
    <property type="protein sequence ID" value="SDB81339.1"/>
    <property type="molecule type" value="Genomic_DNA"/>
</dbReference>
<dbReference type="GO" id="GO:0005886">
    <property type="term" value="C:plasma membrane"/>
    <property type="evidence" value="ECO:0007669"/>
    <property type="project" value="UniProtKB-SubCell"/>
</dbReference>
<evidence type="ECO:0000256" key="1">
    <source>
        <dbReference type="ARBA" id="ARBA00004162"/>
    </source>
</evidence>
<dbReference type="InterPro" id="IPR010379">
    <property type="entry name" value="EzrA"/>
</dbReference>
<dbReference type="Pfam" id="PF06160">
    <property type="entry name" value="EzrA"/>
    <property type="match status" value="1"/>
</dbReference>
<dbReference type="GO" id="GO:0000921">
    <property type="term" value="P:septin ring assembly"/>
    <property type="evidence" value="ECO:0007669"/>
    <property type="project" value="InterPro"/>
</dbReference>
<evidence type="ECO:0000256" key="8">
    <source>
        <dbReference type="ARBA" id="ARBA00023306"/>
    </source>
</evidence>
<keyword evidence="4 10" id="KW-1133">Transmembrane helix</keyword>
<feature type="coiled-coil region" evidence="9">
    <location>
        <begin position="102"/>
        <end position="129"/>
    </location>
</feature>
<keyword evidence="5 9" id="KW-0175">Coiled coil</keyword>
<dbReference type="Proteomes" id="UP000242662">
    <property type="component" value="Unassembled WGS sequence"/>
</dbReference>
<dbReference type="GO" id="GO:0005940">
    <property type="term" value="C:septin ring"/>
    <property type="evidence" value="ECO:0007669"/>
    <property type="project" value="InterPro"/>
</dbReference>
<keyword evidence="12" id="KW-1185">Reference proteome</keyword>
<dbReference type="OrthoDB" id="1654473at2"/>
<feature type="coiled-coil region" evidence="9">
    <location>
        <begin position="279"/>
        <end position="310"/>
    </location>
</feature>
<keyword evidence="2" id="KW-0132">Cell division</keyword>
<keyword evidence="7" id="KW-0717">Septation</keyword>
<protein>
    <submittedName>
        <fullName evidence="11">Septation ring formation regulator</fullName>
    </submittedName>
</protein>